<evidence type="ECO:0000259" key="1">
    <source>
        <dbReference type="Pfam" id="PF12973"/>
    </source>
</evidence>
<dbReference type="RefSeq" id="WP_035628826.1">
    <property type="nucleotide sequence ID" value="NZ_JBEWQG010000038.1"/>
</dbReference>
<dbReference type="Pfam" id="PF12973">
    <property type="entry name" value="Cupin_7"/>
    <property type="match status" value="1"/>
</dbReference>
<evidence type="ECO:0000313" key="3">
    <source>
        <dbReference type="EMBL" id="OXA86020.1"/>
    </source>
</evidence>
<organism evidence="2 4">
    <name type="scientific">Flavobacterium hydatis</name>
    <name type="common">Cytophaga aquatilis</name>
    <dbReference type="NCBI Taxonomy" id="991"/>
    <lineage>
        <taxon>Bacteria</taxon>
        <taxon>Pseudomonadati</taxon>
        <taxon>Bacteroidota</taxon>
        <taxon>Flavobacteriia</taxon>
        <taxon>Flavobacteriales</taxon>
        <taxon>Flavobacteriaceae</taxon>
        <taxon>Flavobacterium</taxon>
    </lineage>
</organism>
<sequence length="114" mass="12822">MKKQITKSNETNWKPLVEEGIKTDGVYVKILRFDESTQRPPTFLLKFDAGASYPNHVHPAGEEIYVLEGEIRFGADQLNSGDYLYMPPGSTHSAFSKKGCTMLFVVPEEVVILK</sequence>
<feature type="domain" description="ChrR-like cupin" evidence="1">
    <location>
        <begin position="3"/>
        <end position="104"/>
    </location>
</feature>
<dbReference type="EMBL" id="JPRM01000063">
    <property type="protein sequence ID" value="KFF02241.1"/>
    <property type="molecule type" value="Genomic_DNA"/>
</dbReference>
<dbReference type="SUPFAM" id="SSF51182">
    <property type="entry name" value="RmlC-like cupins"/>
    <property type="match status" value="1"/>
</dbReference>
<gene>
    <name evidence="3" type="ORF">B0A62_23790</name>
    <name evidence="2" type="ORF">IW20_25340</name>
</gene>
<evidence type="ECO:0000313" key="2">
    <source>
        <dbReference type="EMBL" id="KFF02241.1"/>
    </source>
</evidence>
<proteinExistence type="predicted"/>
<dbReference type="OrthoDB" id="2620172at2"/>
<evidence type="ECO:0000313" key="5">
    <source>
        <dbReference type="Proteomes" id="UP000198424"/>
    </source>
</evidence>
<accession>A0A085ZCS7</accession>
<dbReference type="Gene3D" id="2.60.120.10">
    <property type="entry name" value="Jelly Rolls"/>
    <property type="match status" value="1"/>
</dbReference>
<dbReference type="AlphaFoldDB" id="A0A085ZCS7"/>
<evidence type="ECO:0000313" key="4">
    <source>
        <dbReference type="Proteomes" id="UP000028712"/>
    </source>
</evidence>
<dbReference type="eggNOG" id="COG1917">
    <property type="taxonomic scope" value="Bacteria"/>
</dbReference>
<dbReference type="InterPro" id="IPR011051">
    <property type="entry name" value="RmlC_Cupin_sf"/>
</dbReference>
<dbReference type="Proteomes" id="UP000028712">
    <property type="component" value="Unassembled WGS sequence"/>
</dbReference>
<protein>
    <submittedName>
        <fullName evidence="2">Anti-sigma factor</fullName>
    </submittedName>
</protein>
<dbReference type="STRING" id="991.IW20_25340"/>
<name>A0A085ZCS7_FLAHY</name>
<keyword evidence="5" id="KW-1185">Reference proteome</keyword>
<reference evidence="3 5" key="2">
    <citation type="submission" date="2016-11" db="EMBL/GenBank/DDBJ databases">
        <title>Whole genomes of Flavobacteriaceae.</title>
        <authorList>
            <person name="Stine C."/>
            <person name="Li C."/>
            <person name="Tadesse D."/>
        </authorList>
    </citation>
    <scope>NUCLEOTIDE SEQUENCE [LARGE SCALE GENOMIC DNA]</scope>
    <source>
        <strain evidence="3 5">ATCC 29551</strain>
    </source>
</reference>
<reference evidence="2 4" key="1">
    <citation type="submission" date="2014-07" db="EMBL/GenBank/DDBJ databases">
        <title>Genome of Flavobacterium hydatis DSM 2063.</title>
        <authorList>
            <person name="Pipes S.E."/>
            <person name="Stropko S.J."/>
            <person name="Newman J.D."/>
        </authorList>
    </citation>
    <scope>NUCLEOTIDE SEQUENCE [LARGE SCALE GENOMIC DNA]</scope>
    <source>
        <strain evidence="2 4">DSM 2063</strain>
    </source>
</reference>
<dbReference type="EMBL" id="MUGY01000049">
    <property type="protein sequence ID" value="OXA86020.1"/>
    <property type="molecule type" value="Genomic_DNA"/>
</dbReference>
<dbReference type="InterPro" id="IPR025979">
    <property type="entry name" value="ChrR-like_cupin_dom"/>
</dbReference>
<comment type="caution">
    <text evidence="2">The sequence shown here is derived from an EMBL/GenBank/DDBJ whole genome shotgun (WGS) entry which is preliminary data.</text>
</comment>
<dbReference type="Proteomes" id="UP000198424">
    <property type="component" value="Unassembled WGS sequence"/>
</dbReference>
<dbReference type="InterPro" id="IPR014710">
    <property type="entry name" value="RmlC-like_jellyroll"/>
</dbReference>